<gene>
    <name evidence="1" type="ORF">CETO_135</name>
</gene>
<evidence type="ECO:0000313" key="1">
    <source>
        <dbReference type="EMBL" id="AUG85118.1"/>
    </source>
</evidence>
<protein>
    <submittedName>
        <fullName evidence="1">Uncharacterized protein</fullName>
    </submittedName>
</protein>
<proteinExistence type="predicted"/>
<reference evidence="1 2" key="1">
    <citation type="submission" date="2017-12" db="EMBL/GenBank/DDBJ databases">
        <authorList>
            <person name="Lestochi C.V."/>
            <person name="Miller K.C."/>
            <person name="Miller J.S."/>
            <person name="Stanton M.L."/>
            <person name="Broussard G.W."/>
        </authorList>
    </citation>
    <scope>NUCLEOTIDE SEQUENCE [LARGE SCALE GENOMIC DNA]</scope>
</reference>
<keyword evidence="2" id="KW-1185">Reference proteome</keyword>
<dbReference type="Proteomes" id="UP000240819">
    <property type="component" value="Segment"/>
</dbReference>
<accession>A0A2H5BGL6</accession>
<dbReference type="EMBL" id="MG649966">
    <property type="protein sequence ID" value="AUG85118.1"/>
    <property type="molecule type" value="Genomic_DNA"/>
</dbReference>
<sequence>MFTREQKYVVISLRDIREGLDEGQKMALAGLLSKMENHRKARGREPIEAVVIDKNTLGELPYEDGFKIVESAVHAKHQRNCEHTYKRDIAVMGGLDVLTCTKCGHVELE</sequence>
<name>A0A2H5BGL6_9CAUD</name>
<evidence type="ECO:0000313" key="2">
    <source>
        <dbReference type="Proteomes" id="UP000240819"/>
    </source>
</evidence>
<organism evidence="1 2">
    <name type="scientific">Vibrio phage Ceto</name>
    <dbReference type="NCBI Taxonomy" id="2570300"/>
    <lineage>
        <taxon>Viruses</taxon>
        <taxon>Duplodnaviria</taxon>
        <taxon>Heunggongvirae</taxon>
        <taxon>Uroviricota</taxon>
        <taxon>Caudoviricetes</taxon>
        <taxon>Demerecviridae</taxon>
        <taxon>Ermolyevavirinae</taxon>
        <taxon>Cetovirus</taxon>
        <taxon>Cetovirus ceto</taxon>
    </lineage>
</organism>